<accession>A0A4R2IGN3</accession>
<dbReference type="EMBL" id="SLWQ01000001">
    <property type="protein sequence ID" value="TCO42989.1"/>
    <property type="molecule type" value="Genomic_DNA"/>
</dbReference>
<reference evidence="2 3" key="1">
    <citation type="journal article" date="2015" name="Stand. Genomic Sci.">
        <title>Genomic Encyclopedia of Bacterial and Archaeal Type Strains, Phase III: the genomes of soil and plant-associated and newly described type strains.</title>
        <authorList>
            <person name="Whitman W.B."/>
            <person name="Woyke T."/>
            <person name="Klenk H.P."/>
            <person name="Zhou Y."/>
            <person name="Lilburn T.G."/>
            <person name="Beck B.J."/>
            <person name="De Vos P."/>
            <person name="Vandamme P."/>
            <person name="Eisen J.A."/>
            <person name="Garrity G."/>
            <person name="Hugenholtz P."/>
            <person name="Kyrpides N.C."/>
        </authorList>
    </citation>
    <scope>NUCLEOTIDE SEQUENCE [LARGE SCALE GENOMIC DNA]</scope>
    <source>
        <strain evidence="2 3">A3</strain>
    </source>
</reference>
<keyword evidence="1" id="KW-0472">Membrane</keyword>
<dbReference type="OrthoDB" id="5958113at2"/>
<keyword evidence="3" id="KW-1185">Reference proteome</keyword>
<protein>
    <submittedName>
        <fullName evidence="2">Uncharacterized protein</fullName>
    </submittedName>
</protein>
<keyword evidence="1" id="KW-1133">Transmembrane helix</keyword>
<dbReference type="Proteomes" id="UP000294862">
    <property type="component" value="Unassembled WGS sequence"/>
</dbReference>
<dbReference type="InterPro" id="IPR054636">
    <property type="entry name" value="CydP"/>
</dbReference>
<keyword evidence="1" id="KW-0812">Transmembrane</keyword>
<sequence length="72" mass="8036">MAESHRPAEASWFRSRGGRRFGVEFGAIIVFKLVALALIWFFCIRPLPHADTRPAAVADHLLAPAHEAPDDR</sequence>
<comment type="caution">
    <text evidence="2">The sequence shown here is derived from an EMBL/GenBank/DDBJ whole genome shotgun (WGS) entry which is preliminary data.</text>
</comment>
<name>A0A4R2IGN3_9GAMM</name>
<evidence type="ECO:0000313" key="3">
    <source>
        <dbReference type="Proteomes" id="UP000294862"/>
    </source>
</evidence>
<dbReference type="NCBIfam" id="NF045611">
    <property type="entry name" value="small_CydP"/>
    <property type="match status" value="1"/>
</dbReference>
<dbReference type="RefSeq" id="WP_131992671.1">
    <property type="nucleotide sequence ID" value="NZ_JACGXM010000001.1"/>
</dbReference>
<evidence type="ECO:0000313" key="2">
    <source>
        <dbReference type="EMBL" id="TCO42989.1"/>
    </source>
</evidence>
<proteinExistence type="predicted"/>
<dbReference type="AlphaFoldDB" id="A0A4R2IGN3"/>
<evidence type="ECO:0000256" key="1">
    <source>
        <dbReference type="SAM" id="Phobius"/>
    </source>
</evidence>
<gene>
    <name evidence="2" type="ORF">EV148_101400</name>
</gene>
<organism evidence="2 3">
    <name type="scientific">Dokdonella fugitiva</name>
    <dbReference type="NCBI Taxonomy" id="328517"/>
    <lineage>
        <taxon>Bacteria</taxon>
        <taxon>Pseudomonadati</taxon>
        <taxon>Pseudomonadota</taxon>
        <taxon>Gammaproteobacteria</taxon>
        <taxon>Lysobacterales</taxon>
        <taxon>Rhodanobacteraceae</taxon>
        <taxon>Dokdonella</taxon>
    </lineage>
</organism>
<feature type="transmembrane region" description="Helical" evidence="1">
    <location>
        <begin position="21"/>
        <end position="42"/>
    </location>
</feature>